<proteinExistence type="predicted"/>
<keyword evidence="3" id="KW-1185">Reference proteome</keyword>
<dbReference type="Gene3D" id="3.90.25.10">
    <property type="entry name" value="UDP-galactose 4-epimerase, domain 1"/>
    <property type="match status" value="1"/>
</dbReference>
<dbReference type="EMBL" id="JBITGY010000003">
    <property type="protein sequence ID" value="MFI6498121.1"/>
    <property type="molecule type" value="Genomic_DNA"/>
</dbReference>
<gene>
    <name evidence="2" type="ORF">ACIBG2_12080</name>
</gene>
<evidence type="ECO:0000313" key="3">
    <source>
        <dbReference type="Proteomes" id="UP001612741"/>
    </source>
</evidence>
<dbReference type="RefSeq" id="WP_397081379.1">
    <property type="nucleotide sequence ID" value="NZ_JBITGY010000003.1"/>
</dbReference>
<dbReference type="Proteomes" id="UP001612741">
    <property type="component" value="Unassembled WGS sequence"/>
</dbReference>
<dbReference type="PANTHER" id="PTHR43162:SF1">
    <property type="entry name" value="PRESTALK A DIFFERENTIATION PROTEIN A"/>
    <property type="match status" value="1"/>
</dbReference>
<accession>A0ABW7YQD5</accession>
<name>A0ABW7YQD5_9ACTN</name>
<sequence>MKEILVLGATGKTGRRVVPQLRAKGHEVRAASRSGETLFDWTRPETWAPAVAGAGAVYLVAPDDPAPIHAFVRQAEQAGVGRFVVLSGRNMDKVTNGFGEGMKTAEAAVRESGAEWTIIRANNFHQNFSEDLWLEPVRQGRLALPVGAMPEPFIDVEDVAAVAVELLTGGGEPGQVYEVSGPERLTFAEAAEIIGAAAGRPIRFEELTPEAYRAELTALGYPEEVVSALDTMFALLRAGLVTGLADGVQKALGREPAGLRDYARRTAATGVWS</sequence>
<reference evidence="2 3" key="1">
    <citation type="submission" date="2024-10" db="EMBL/GenBank/DDBJ databases">
        <title>The Natural Products Discovery Center: Release of the First 8490 Sequenced Strains for Exploring Actinobacteria Biosynthetic Diversity.</title>
        <authorList>
            <person name="Kalkreuter E."/>
            <person name="Kautsar S.A."/>
            <person name="Yang D."/>
            <person name="Bader C.D."/>
            <person name="Teijaro C.N."/>
            <person name="Fluegel L."/>
            <person name="Davis C.M."/>
            <person name="Simpson J.R."/>
            <person name="Lauterbach L."/>
            <person name="Steele A.D."/>
            <person name="Gui C."/>
            <person name="Meng S."/>
            <person name="Li G."/>
            <person name="Viehrig K."/>
            <person name="Ye F."/>
            <person name="Su P."/>
            <person name="Kiefer A.F."/>
            <person name="Nichols A."/>
            <person name="Cepeda A.J."/>
            <person name="Yan W."/>
            <person name="Fan B."/>
            <person name="Jiang Y."/>
            <person name="Adhikari A."/>
            <person name="Zheng C.-J."/>
            <person name="Schuster L."/>
            <person name="Cowan T.M."/>
            <person name="Smanski M.J."/>
            <person name="Chevrette M.G."/>
            <person name="De Carvalho L.P.S."/>
            <person name="Shen B."/>
        </authorList>
    </citation>
    <scope>NUCLEOTIDE SEQUENCE [LARGE SCALE GENOMIC DNA]</scope>
    <source>
        <strain evidence="2 3">NPDC050545</strain>
    </source>
</reference>
<feature type="domain" description="NAD(P)-binding" evidence="1">
    <location>
        <begin position="8"/>
        <end position="168"/>
    </location>
</feature>
<organism evidence="2 3">
    <name type="scientific">Nonomuraea typhae</name>
    <dbReference type="NCBI Taxonomy" id="2603600"/>
    <lineage>
        <taxon>Bacteria</taxon>
        <taxon>Bacillati</taxon>
        <taxon>Actinomycetota</taxon>
        <taxon>Actinomycetes</taxon>
        <taxon>Streptosporangiales</taxon>
        <taxon>Streptosporangiaceae</taxon>
        <taxon>Nonomuraea</taxon>
    </lineage>
</organism>
<evidence type="ECO:0000313" key="2">
    <source>
        <dbReference type="EMBL" id="MFI6498121.1"/>
    </source>
</evidence>
<comment type="caution">
    <text evidence="2">The sequence shown here is derived from an EMBL/GenBank/DDBJ whole genome shotgun (WGS) entry which is preliminary data.</text>
</comment>
<protein>
    <submittedName>
        <fullName evidence="2">SDR family oxidoreductase</fullName>
    </submittedName>
</protein>
<dbReference type="InterPro" id="IPR051604">
    <property type="entry name" value="Ergot_Alk_Oxidoreductase"/>
</dbReference>
<dbReference type="SUPFAM" id="SSF51735">
    <property type="entry name" value="NAD(P)-binding Rossmann-fold domains"/>
    <property type="match status" value="1"/>
</dbReference>
<dbReference type="PANTHER" id="PTHR43162">
    <property type="match status" value="1"/>
</dbReference>
<evidence type="ECO:0000259" key="1">
    <source>
        <dbReference type="Pfam" id="PF13460"/>
    </source>
</evidence>
<dbReference type="Pfam" id="PF13460">
    <property type="entry name" value="NAD_binding_10"/>
    <property type="match status" value="1"/>
</dbReference>
<dbReference type="InterPro" id="IPR036291">
    <property type="entry name" value="NAD(P)-bd_dom_sf"/>
</dbReference>
<dbReference type="InterPro" id="IPR016040">
    <property type="entry name" value="NAD(P)-bd_dom"/>
</dbReference>
<dbReference type="Gene3D" id="3.40.50.720">
    <property type="entry name" value="NAD(P)-binding Rossmann-like Domain"/>
    <property type="match status" value="1"/>
</dbReference>